<keyword evidence="3" id="KW-0010">Activator</keyword>
<keyword evidence="1" id="KW-0805">Transcription regulation</keyword>
<gene>
    <name evidence="6" type="ORF">QNA08_10165</name>
</gene>
<evidence type="ECO:0000313" key="7">
    <source>
        <dbReference type="Proteomes" id="UP001321492"/>
    </source>
</evidence>
<dbReference type="PANTHER" id="PTHR46796:SF2">
    <property type="entry name" value="TRANSCRIPTIONAL REGULATORY PROTEIN"/>
    <property type="match status" value="1"/>
</dbReference>
<dbReference type="InterPro" id="IPR018062">
    <property type="entry name" value="HTH_AraC-typ_CS"/>
</dbReference>
<dbReference type="PANTHER" id="PTHR46796">
    <property type="entry name" value="HTH-TYPE TRANSCRIPTIONAL ACTIVATOR RHAS-RELATED"/>
    <property type="match status" value="1"/>
</dbReference>
<evidence type="ECO:0000256" key="2">
    <source>
        <dbReference type="ARBA" id="ARBA00023125"/>
    </source>
</evidence>
<dbReference type="PROSITE" id="PS00041">
    <property type="entry name" value="HTH_ARAC_FAMILY_1"/>
    <property type="match status" value="1"/>
</dbReference>
<dbReference type="SUPFAM" id="SSF51215">
    <property type="entry name" value="Regulatory protein AraC"/>
    <property type="match status" value="1"/>
</dbReference>
<sequence>MTGLVGNERARFFVAERFDGLECLTATFRSHRYAPHTHDTYAVGGILAGCETWNSRGARHYAGAGDVVFNNPHDVHDGAPYGEGYSYRMTYPSIALIRRIAVEVTGNPHVGTPFFPRPQVCDPQGVALFTLAHRAIEAGGDALAADEQLYRFYAHCLVRHAVLTPEETGREARAVARVRDLLCERYADDLTLDELAREARLSRHHLIRAFRREMGLTPHAFLVDRRVIAARCRLKRGETVAAVASAVGFCDQAHLTRAFKARLGVTPGAFRQAFLP</sequence>
<dbReference type="InterPro" id="IPR050204">
    <property type="entry name" value="AraC_XylS_family_regulators"/>
</dbReference>
<evidence type="ECO:0000256" key="1">
    <source>
        <dbReference type="ARBA" id="ARBA00023015"/>
    </source>
</evidence>
<proteinExistence type="predicted"/>
<accession>A0ABT7AGW5</accession>
<dbReference type="EMBL" id="JASJEV010000005">
    <property type="protein sequence ID" value="MDJ1158599.1"/>
    <property type="molecule type" value="Genomic_DNA"/>
</dbReference>
<comment type="caution">
    <text evidence="6">The sequence shown here is derived from an EMBL/GenBank/DDBJ whole genome shotgun (WGS) entry which is preliminary data.</text>
</comment>
<reference evidence="6 7" key="1">
    <citation type="submission" date="2023-05" db="EMBL/GenBank/DDBJ databases">
        <title>Chelatococcus sp. nov., a moderately thermophilic bacterium isolated from hot spring microbial mat.</title>
        <authorList>
            <person name="Hu C.-J."/>
            <person name="Li W.-J."/>
        </authorList>
    </citation>
    <scope>NUCLEOTIDE SEQUENCE [LARGE SCALE GENOMIC DNA]</scope>
    <source>
        <strain evidence="6 7">SYSU G07232</strain>
    </source>
</reference>
<evidence type="ECO:0000259" key="5">
    <source>
        <dbReference type="PROSITE" id="PS01124"/>
    </source>
</evidence>
<dbReference type="RefSeq" id="WP_283740582.1">
    <property type="nucleotide sequence ID" value="NZ_JASJEV010000005.1"/>
</dbReference>
<protein>
    <submittedName>
        <fullName evidence="6">AraC family transcriptional regulator</fullName>
    </submittedName>
</protein>
<keyword evidence="7" id="KW-1185">Reference proteome</keyword>
<dbReference type="InterPro" id="IPR037923">
    <property type="entry name" value="HTH-like"/>
</dbReference>
<evidence type="ECO:0000313" key="6">
    <source>
        <dbReference type="EMBL" id="MDJ1158599.1"/>
    </source>
</evidence>
<dbReference type="Proteomes" id="UP001321492">
    <property type="component" value="Unassembled WGS sequence"/>
</dbReference>
<evidence type="ECO:0000256" key="3">
    <source>
        <dbReference type="ARBA" id="ARBA00023159"/>
    </source>
</evidence>
<dbReference type="PROSITE" id="PS01124">
    <property type="entry name" value="HTH_ARAC_FAMILY_2"/>
    <property type="match status" value="1"/>
</dbReference>
<dbReference type="InterPro" id="IPR003313">
    <property type="entry name" value="AraC-bd"/>
</dbReference>
<feature type="domain" description="HTH araC/xylS-type" evidence="5">
    <location>
        <begin position="176"/>
        <end position="273"/>
    </location>
</feature>
<organism evidence="6 7">
    <name type="scientific">Chelatococcus albus</name>
    <dbReference type="NCBI Taxonomy" id="3047466"/>
    <lineage>
        <taxon>Bacteria</taxon>
        <taxon>Pseudomonadati</taxon>
        <taxon>Pseudomonadota</taxon>
        <taxon>Alphaproteobacteria</taxon>
        <taxon>Hyphomicrobiales</taxon>
        <taxon>Chelatococcaceae</taxon>
        <taxon>Chelatococcus</taxon>
    </lineage>
</organism>
<dbReference type="InterPro" id="IPR018060">
    <property type="entry name" value="HTH_AraC"/>
</dbReference>
<dbReference type="Gene3D" id="1.10.10.60">
    <property type="entry name" value="Homeodomain-like"/>
    <property type="match status" value="1"/>
</dbReference>
<keyword evidence="4" id="KW-0804">Transcription</keyword>
<dbReference type="Pfam" id="PF12833">
    <property type="entry name" value="HTH_18"/>
    <property type="match status" value="1"/>
</dbReference>
<dbReference type="Pfam" id="PF02311">
    <property type="entry name" value="AraC_binding"/>
    <property type="match status" value="1"/>
</dbReference>
<dbReference type="SMART" id="SM00342">
    <property type="entry name" value="HTH_ARAC"/>
    <property type="match status" value="1"/>
</dbReference>
<name>A0ABT7AGW5_9HYPH</name>
<dbReference type="InterPro" id="IPR009057">
    <property type="entry name" value="Homeodomain-like_sf"/>
</dbReference>
<dbReference type="SUPFAM" id="SSF46689">
    <property type="entry name" value="Homeodomain-like"/>
    <property type="match status" value="2"/>
</dbReference>
<keyword evidence="2" id="KW-0238">DNA-binding</keyword>
<evidence type="ECO:0000256" key="4">
    <source>
        <dbReference type="ARBA" id="ARBA00023163"/>
    </source>
</evidence>